<keyword evidence="9" id="KW-1185">Reference proteome</keyword>
<feature type="compositionally biased region" description="Low complexity" evidence="6">
    <location>
        <begin position="369"/>
        <end position="384"/>
    </location>
</feature>
<feature type="region of interest" description="Disordered" evidence="6">
    <location>
        <begin position="369"/>
        <end position="408"/>
    </location>
</feature>
<dbReference type="GO" id="GO:0003730">
    <property type="term" value="F:mRNA 3'-UTR binding"/>
    <property type="evidence" value="ECO:0007669"/>
    <property type="project" value="TreeGrafter"/>
</dbReference>
<comment type="caution">
    <text evidence="8">The sequence shown here is derived from an EMBL/GenBank/DDBJ whole genome shotgun (WGS) entry which is preliminary data.</text>
</comment>
<feature type="repeat" description="Pumilio" evidence="5">
    <location>
        <begin position="828"/>
        <end position="863"/>
    </location>
</feature>
<dbReference type="InterPro" id="IPR001313">
    <property type="entry name" value="Pumilio_RNA-bd_rpt"/>
</dbReference>
<dbReference type="InterPro" id="IPR033712">
    <property type="entry name" value="Pumilio_RNA-bd"/>
</dbReference>
<keyword evidence="4" id="KW-0694">RNA-binding</keyword>
<evidence type="ECO:0000256" key="1">
    <source>
        <dbReference type="ARBA" id="ARBA00004463"/>
    </source>
</evidence>
<dbReference type="Pfam" id="PF00806">
    <property type="entry name" value="PUF"/>
    <property type="match status" value="8"/>
</dbReference>
<reference evidence="8 9" key="1">
    <citation type="journal article" date="2020" name="Nature">
        <title>Six reference-quality genomes reveal evolution of bat adaptations.</title>
        <authorList>
            <person name="Jebb D."/>
            <person name="Huang Z."/>
            <person name="Pippel M."/>
            <person name="Hughes G.M."/>
            <person name="Lavrichenko K."/>
            <person name="Devanna P."/>
            <person name="Winkler S."/>
            <person name="Jermiin L.S."/>
            <person name="Skirmuntt E.C."/>
            <person name="Katzourakis A."/>
            <person name="Burkitt-Gray L."/>
            <person name="Ray D.A."/>
            <person name="Sullivan K.A.M."/>
            <person name="Roscito J.G."/>
            <person name="Kirilenko B.M."/>
            <person name="Davalos L.M."/>
            <person name="Corthals A.P."/>
            <person name="Power M.L."/>
            <person name="Jones G."/>
            <person name="Ransome R.D."/>
            <person name="Dechmann D.K.N."/>
            <person name="Locatelli A.G."/>
            <person name="Puechmaille S.J."/>
            <person name="Fedrigo O."/>
            <person name="Jarvis E.D."/>
            <person name="Hiller M."/>
            <person name="Vernes S.C."/>
            <person name="Myers E.W."/>
            <person name="Teeling E.C."/>
        </authorList>
    </citation>
    <scope>NUCLEOTIDE SEQUENCE [LARGE SCALE GENOMIC DNA]</scope>
    <source>
        <strain evidence="8">MMyoMyo1</strain>
        <tissue evidence="8">Flight muscle</tissue>
    </source>
</reference>
<proteinExistence type="predicted"/>
<comment type="subcellular location">
    <subcellularLocation>
        <location evidence="1">Cytoplasmic granule</location>
    </subcellularLocation>
</comment>
<dbReference type="PROSITE" id="PS50303">
    <property type="entry name" value="PUM_HD"/>
    <property type="match status" value="1"/>
</dbReference>
<feature type="repeat" description="Pumilio" evidence="5">
    <location>
        <begin position="864"/>
        <end position="899"/>
    </location>
</feature>
<feature type="compositionally biased region" description="Polar residues" evidence="6">
    <location>
        <begin position="516"/>
        <end position="526"/>
    </location>
</feature>
<evidence type="ECO:0000256" key="4">
    <source>
        <dbReference type="ARBA" id="ARBA00022884"/>
    </source>
</evidence>
<dbReference type="EMBL" id="JABWUV010000014">
    <property type="protein sequence ID" value="KAF6308353.1"/>
    <property type="molecule type" value="Genomic_DNA"/>
</dbReference>
<dbReference type="CDD" id="cd07920">
    <property type="entry name" value="Pumilio"/>
    <property type="match status" value="1"/>
</dbReference>
<organism evidence="8 9">
    <name type="scientific">Myotis myotis</name>
    <name type="common">Greater mouse-eared bat</name>
    <name type="synonym">Vespertilio myotis</name>
    <dbReference type="NCBI Taxonomy" id="51298"/>
    <lineage>
        <taxon>Eukaryota</taxon>
        <taxon>Metazoa</taxon>
        <taxon>Chordata</taxon>
        <taxon>Craniata</taxon>
        <taxon>Vertebrata</taxon>
        <taxon>Euteleostomi</taxon>
        <taxon>Mammalia</taxon>
        <taxon>Eutheria</taxon>
        <taxon>Laurasiatheria</taxon>
        <taxon>Chiroptera</taxon>
        <taxon>Yangochiroptera</taxon>
        <taxon>Vespertilionidae</taxon>
        <taxon>Myotis</taxon>
    </lineage>
</organism>
<feature type="repeat" description="Pumilio" evidence="5">
    <location>
        <begin position="648"/>
        <end position="683"/>
    </location>
</feature>
<protein>
    <submittedName>
        <fullName evidence="8">Pumilio RNA binding family member 2</fullName>
    </submittedName>
</protein>
<feature type="repeat" description="Pumilio" evidence="5">
    <location>
        <begin position="900"/>
        <end position="942"/>
    </location>
</feature>
<dbReference type="GO" id="GO:0005829">
    <property type="term" value="C:cytosol"/>
    <property type="evidence" value="ECO:0007669"/>
    <property type="project" value="TreeGrafter"/>
</dbReference>
<evidence type="ECO:0000256" key="2">
    <source>
        <dbReference type="ARBA" id="ARBA00022490"/>
    </source>
</evidence>
<evidence type="ECO:0000313" key="8">
    <source>
        <dbReference type="EMBL" id="KAF6308353.1"/>
    </source>
</evidence>
<dbReference type="PANTHER" id="PTHR12537">
    <property type="entry name" value="RNA BINDING PROTEIN PUMILIO-RELATED"/>
    <property type="match status" value="1"/>
</dbReference>
<dbReference type="VEuPathDB" id="HostDB:GeneID_118669242"/>
<dbReference type="FunFam" id="1.25.10.10:FF:000004">
    <property type="entry name" value="Pumilio homolog 1 isoform 2"/>
    <property type="match status" value="1"/>
</dbReference>
<feature type="compositionally biased region" description="Polar residues" evidence="6">
    <location>
        <begin position="393"/>
        <end position="408"/>
    </location>
</feature>
<dbReference type="PANTHER" id="PTHR12537:SF52">
    <property type="entry name" value="PUMILIO HOMOLOG 2"/>
    <property type="match status" value="1"/>
</dbReference>
<dbReference type="GO" id="GO:0043488">
    <property type="term" value="P:regulation of mRNA stability"/>
    <property type="evidence" value="ECO:0007669"/>
    <property type="project" value="TreeGrafter"/>
</dbReference>
<name>A0A7J7U644_MYOMY</name>
<feature type="region of interest" description="Disordered" evidence="6">
    <location>
        <begin position="491"/>
        <end position="553"/>
    </location>
</feature>
<keyword evidence="3" id="KW-0677">Repeat</keyword>
<evidence type="ECO:0000256" key="3">
    <source>
        <dbReference type="ARBA" id="ARBA00022737"/>
    </source>
</evidence>
<dbReference type="InterPro" id="IPR033133">
    <property type="entry name" value="PUM-HD"/>
</dbReference>
<feature type="repeat" description="Pumilio" evidence="5">
    <location>
        <begin position="720"/>
        <end position="755"/>
    </location>
</feature>
<feature type="repeat" description="Pumilio" evidence="5">
    <location>
        <begin position="684"/>
        <end position="719"/>
    </location>
</feature>
<keyword evidence="2" id="KW-0963">Cytoplasm</keyword>
<feature type="repeat" description="Pumilio" evidence="5">
    <location>
        <begin position="792"/>
        <end position="827"/>
    </location>
</feature>
<evidence type="ECO:0000259" key="7">
    <source>
        <dbReference type="PROSITE" id="PS50303"/>
    </source>
</evidence>
<accession>A0A7J7U644</accession>
<dbReference type="InterPro" id="IPR011989">
    <property type="entry name" value="ARM-like"/>
</dbReference>
<dbReference type="InterPro" id="IPR016024">
    <property type="entry name" value="ARM-type_fold"/>
</dbReference>
<dbReference type="Proteomes" id="UP000527355">
    <property type="component" value="Unassembled WGS sequence"/>
</dbReference>
<dbReference type="GO" id="GO:0035196">
    <property type="term" value="P:miRNA processing"/>
    <property type="evidence" value="ECO:0007669"/>
    <property type="project" value="TreeGrafter"/>
</dbReference>
<feature type="domain" description="PUM-HD" evidence="7">
    <location>
        <begin position="628"/>
        <end position="968"/>
    </location>
</feature>
<feature type="compositionally biased region" description="Basic and acidic residues" evidence="6">
    <location>
        <begin position="119"/>
        <end position="133"/>
    </location>
</feature>
<feature type="compositionally biased region" description="Low complexity" evidence="6">
    <location>
        <begin position="527"/>
        <end position="541"/>
    </location>
</feature>
<dbReference type="PROSITE" id="PS50302">
    <property type="entry name" value="PUM"/>
    <property type="match status" value="8"/>
</dbReference>
<feature type="region of interest" description="Disordered" evidence="6">
    <location>
        <begin position="106"/>
        <end position="207"/>
    </location>
</feature>
<dbReference type="SMART" id="SM00025">
    <property type="entry name" value="Pumilio"/>
    <property type="match status" value="8"/>
</dbReference>
<sequence>MNHDFQALALESRGMGELLPTKKFWEPDDSTKDGQKGIFLGDDEWRETAWGTSHHSLSQPIMVQRRSGQGFHGNSEVNAILSPRSESGGLGVSMVEYVLSSSPADKLDSRFRKGTFGTRDAETDGPEKGDQKGKASPFEEDQNRDLKQGDDDDSKINGRGLPNGMDADCKDFNRTPGSRQASPTEVVERLGPNTNSPEGLGPLPNPTTNKPLVEEFSNPETQNLDAMEQVGLDSLQFDYPGNQVPMDSSGATVGLFDYNSQQQLFQRTNALTVQQLTAAQQQQYALAAAQQPHIAGVFSAGLAPAAFVPNPYIISAPPAGTDPYTAAGLAAAATLAGPAVVPPQYYGVPWGVYPANLFQQQAAAAANNTANQQAASQAQPGQQQVLRAGTGQRPLTPNQGQQGQQAESLAATNPTLAFGQGLATGMPGYQVLAPTAYYDQTGALVVGPGARTGLGAPVRLMAPTPVLISSAAAQAAAAAAAAAGGTANSLTGSTNGLFRPIGTQPPQQQQQQQQPSTNLQSNSFYGSTSLTNSSQSSSLFSHGPGQPGSTSLGFGSSSSLGAAIGSALSGFGSSGGLTNGSGRYISAAPGAEAKYRSASSTSSLFSSSSQLFPPPRLRYNRSDIMPSGRSRLLEDFRNNRFPNLQLRDLIGHIVEFSQDQHGSRFIQQKLERATPAERQMVFNEILQAAYQLMTDVFGNYVIQKFFEFGSLDQKLALATRIRGHVLPLALQMYGCRVIQKALESISSDQQSEMVKELDGHVLKCVKDQNGNHVVQKCIECVQPQSLQFIIDAFKGQVFVLSTHPYGCRVIQRILEHCTAEQTVPVLEELHQHTEQLVQDQYGNYVIQHVLEHGRPEDKSKIVSEIRGKVLALSQHKFASNVVEKCVTHASRAERALLIDEVCCQNDGPHSALYTMMKDQYANYVIQKMIDMAEPAQRKIIMHKIRPHITTLRKYTYGKHILAKLEKYYLKNSPDLGPIGGPPNGML</sequence>
<feature type="repeat" description="Pumilio" evidence="5">
    <location>
        <begin position="756"/>
        <end position="791"/>
    </location>
</feature>
<evidence type="ECO:0000313" key="9">
    <source>
        <dbReference type="Proteomes" id="UP000527355"/>
    </source>
</evidence>
<dbReference type="SUPFAM" id="SSF48371">
    <property type="entry name" value="ARM repeat"/>
    <property type="match status" value="1"/>
</dbReference>
<evidence type="ECO:0000256" key="6">
    <source>
        <dbReference type="SAM" id="MobiDB-lite"/>
    </source>
</evidence>
<gene>
    <name evidence="8" type="ORF">mMyoMyo1_016077</name>
</gene>
<dbReference type="Gene3D" id="1.25.10.10">
    <property type="entry name" value="Leucine-rich Repeat Variant"/>
    <property type="match status" value="1"/>
</dbReference>
<dbReference type="AlphaFoldDB" id="A0A7J7U644"/>
<feature type="compositionally biased region" description="Low complexity" evidence="6">
    <location>
        <begin position="504"/>
        <end position="515"/>
    </location>
</feature>
<evidence type="ECO:0000256" key="5">
    <source>
        <dbReference type="PROSITE-ProRule" id="PRU00317"/>
    </source>
</evidence>